<proteinExistence type="predicted"/>
<gene>
    <name evidence="3" type="ORF">NBRC111894_4568</name>
</gene>
<keyword evidence="1" id="KW-0479">Metal-binding</keyword>
<dbReference type="EMBL" id="BEXB01000077">
    <property type="protein sequence ID" value="GAY79014.1"/>
    <property type="molecule type" value="Genomic_DNA"/>
</dbReference>
<dbReference type="GO" id="GO:0046872">
    <property type="term" value="F:metal ion binding"/>
    <property type="evidence" value="ECO:0007669"/>
    <property type="project" value="UniProtKB-KW"/>
</dbReference>
<evidence type="ECO:0000256" key="1">
    <source>
        <dbReference type="ARBA" id="ARBA00022723"/>
    </source>
</evidence>
<feature type="domain" description="HMA" evidence="2">
    <location>
        <begin position="52"/>
        <end position="116"/>
    </location>
</feature>
<dbReference type="PROSITE" id="PS50846">
    <property type="entry name" value="HMA_2"/>
    <property type="match status" value="1"/>
</dbReference>
<sequence>MATVVISAILFVFVLCACRSAWKRQRNGCCGNDIQRLKKVKRKDGQRRDYPYRSLLTIDGMTCQNCARKIENGLRSMDGVDATVRLDQKAALVCMKRPLPESLLCSAVAKVGYTVLRAESLPQSGDRTL</sequence>
<dbReference type="AlphaFoldDB" id="A0A4Y1ZJ97"/>
<dbReference type="InterPro" id="IPR017969">
    <property type="entry name" value="Heavy-metal-associated_CS"/>
</dbReference>
<accession>A0A4Y1ZJ97</accession>
<evidence type="ECO:0000259" key="2">
    <source>
        <dbReference type="PROSITE" id="PS50846"/>
    </source>
</evidence>
<dbReference type="InterPro" id="IPR036163">
    <property type="entry name" value="HMA_dom_sf"/>
</dbReference>
<dbReference type="PROSITE" id="PS01047">
    <property type="entry name" value="HMA_1"/>
    <property type="match status" value="1"/>
</dbReference>
<dbReference type="RefSeq" id="WP_010027104.1">
    <property type="nucleotide sequence ID" value="NZ_BEXB01000077.1"/>
</dbReference>
<dbReference type="InterPro" id="IPR006121">
    <property type="entry name" value="HMA_dom"/>
</dbReference>
<comment type="caution">
    <text evidence="3">The sequence shown here is derived from an EMBL/GenBank/DDBJ whole genome shotgun (WGS) entry which is preliminary data.</text>
</comment>
<protein>
    <recommendedName>
        <fullName evidence="2">HMA domain-containing protein</fullName>
    </recommendedName>
</protein>
<name>A0A4Y1ZJ97_9BACL</name>
<evidence type="ECO:0000313" key="4">
    <source>
        <dbReference type="Proteomes" id="UP000319716"/>
    </source>
</evidence>
<dbReference type="Pfam" id="PF00403">
    <property type="entry name" value="HMA"/>
    <property type="match status" value="1"/>
</dbReference>
<dbReference type="Gene3D" id="3.30.70.100">
    <property type="match status" value="1"/>
</dbReference>
<dbReference type="Proteomes" id="UP000319716">
    <property type="component" value="Unassembled WGS sequence"/>
</dbReference>
<dbReference type="CDD" id="cd00371">
    <property type="entry name" value="HMA"/>
    <property type="match status" value="1"/>
</dbReference>
<dbReference type="SUPFAM" id="SSF55008">
    <property type="entry name" value="HMA, heavy metal-associated domain"/>
    <property type="match status" value="1"/>
</dbReference>
<reference evidence="3 4" key="1">
    <citation type="submission" date="2017-11" db="EMBL/GenBank/DDBJ databases">
        <title>Draft Genome Sequence of Sporolactobacillus inulinus NBRC 111894 Isolated from Koso, a Japanese Sugar-Vegetable Fermented Beverage.</title>
        <authorList>
            <person name="Chiou T.Y."/>
            <person name="Oshima K."/>
            <person name="Suda W."/>
            <person name="Hattori M."/>
            <person name="Takahashi T."/>
        </authorList>
    </citation>
    <scope>NUCLEOTIDE SEQUENCE [LARGE SCALE GENOMIC DNA]</scope>
    <source>
        <strain evidence="3 4">NBRC111894</strain>
    </source>
</reference>
<evidence type="ECO:0000313" key="3">
    <source>
        <dbReference type="EMBL" id="GAY79014.1"/>
    </source>
</evidence>
<organism evidence="3 4">
    <name type="scientific">Sporolactobacillus inulinus</name>
    <dbReference type="NCBI Taxonomy" id="2078"/>
    <lineage>
        <taxon>Bacteria</taxon>
        <taxon>Bacillati</taxon>
        <taxon>Bacillota</taxon>
        <taxon>Bacilli</taxon>
        <taxon>Bacillales</taxon>
        <taxon>Sporolactobacillaceae</taxon>
        <taxon>Sporolactobacillus</taxon>
    </lineage>
</organism>